<dbReference type="InParanoid" id="A0A2P6NEU9"/>
<proteinExistence type="predicted"/>
<dbReference type="PANTHER" id="PTHR24366:SF96">
    <property type="entry name" value="LEUCINE RICH REPEAT CONTAINING 53"/>
    <property type="match status" value="1"/>
</dbReference>
<dbReference type="OrthoDB" id="2013775at2759"/>
<dbReference type="PANTHER" id="PTHR24366">
    <property type="entry name" value="IG(IMMUNOGLOBULIN) AND LRR(LEUCINE RICH REPEAT) DOMAINS"/>
    <property type="match status" value="1"/>
</dbReference>
<sequence length="327" mass="36262">MIVAVWLSYVSHPVDFITKSSPKWHMAKVSTTGGSNLNASNIDSVTCAACTSRSTSLQLQLLPTTTSYIPSASSILPSLHVFLVDSVSPRALKGNSDWNLQHDHIQSGSFSSDRYAASQARHVFIRSLTNNVALADQSYRQFVLRPKYTRALVFAPKGGLSTGTKEAGICLIKKRENLQPPTVPAASLTHSFQPNAANLSNQISETKSYRSPRLISLIFTLYMYSKGSHLESLRVLDISYNDNPNLFNLGKFKSNALEELRASGNHLMGNGIDFKDIFPKLRVLDLSYNDITQLPENFVFDSLTTLNLSHNRIQLFPLIILKMNALK</sequence>
<keyword evidence="2" id="KW-0677">Repeat</keyword>
<evidence type="ECO:0000256" key="1">
    <source>
        <dbReference type="ARBA" id="ARBA00022614"/>
    </source>
</evidence>
<dbReference type="EMBL" id="MDYQ01000102">
    <property type="protein sequence ID" value="PRP82445.1"/>
    <property type="molecule type" value="Genomic_DNA"/>
</dbReference>
<dbReference type="Proteomes" id="UP000241769">
    <property type="component" value="Unassembled WGS sequence"/>
</dbReference>
<protein>
    <submittedName>
        <fullName evidence="3">Leucine-rich repeat-containing protein</fullName>
    </submittedName>
</protein>
<keyword evidence="4" id="KW-1185">Reference proteome</keyword>
<dbReference type="SUPFAM" id="SSF52058">
    <property type="entry name" value="L domain-like"/>
    <property type="match status" value="1"/>
</dbReference>
<feature type="non-terminal residue" evidence="3">
    <location>
        <position position="327"/>
    </location>
</feature>
<dbReference type="Pfam" id="PF00560">
    <property type="entry name" value="LRR_1"/>
    <property type="match status" value="1"/>
</dbReference>
<comment type="caution">
    <text evidence="3">The sequence shown here is derived from an EMBL/GenBank/DDBJ whole genome shotgun (WGS) entry which is preliminary data.</text>
</comment>
<dbReference type="PROSITE" id="PS51450">
    <property type="entry name" value="LRR"/>
    <property type="match status" value="2"/>
</dbReference>
<organism evidence="3 4">
    <name type="scientific">Planoprotostelium fungivorum</name>
    <dbReference type="NCBI Taxonomy" id="1890364"/>
    <lineage>
        <taxon>Eukaryota</taxon>
        <taxon>Amoebozoa</taxon>
        <taxon>Evosea</taxon>
        <taxon>Variosea</taxon>
        <taxon>Cavosteliida</taxon>
        <taxon>Cavosteliaceae</taxon>
        <taxon>Planoprotostelium</taxon>
    </lineage>
</organism>
<dbReference type="InterPro" id="IPR001611">
    <property type="entry name" value="Leu-rich_rpt"/>
</dbReference>
<dbReference type="Gene3D" id="3.80.10.10">
    <property type="entry name" value="Ribonuclease Inhibitor"/>
    <property type="match status" value="1"/>
</dbReference>
<dbReference type="InterPro" id="IPR032675">
    <property type="entry name" value="LRR_dom_sf"/>
</dbReference>
<reference evidence="3 4" key="1">
    <citation type="journal article" date="2018" name="Genome Biol. Evol.">
        <title>Multiple Roots of Fruiting Body Formation in Amoebozoa.</title>
        <authorList>
            <person name="Hillmann F."/>
            <person name="Forbes G."/>
            <person name="Novohradska S."/>
            <person name="Ferling I."/>
            <person name="Riege K."/>
            <person name="Groth M."/>
            <person name="Westermann M."/>
            <person name="Marz M."/>
            <person name="Spaller T."/>
            <person name="Winckler T."/>
            <person name="Schaap P."/>
            <person name="Glockner G."/>
        </authorList>
    </citation>
    <scope>NUCLEOTIDE SEQUENCE [LARGE SCALE GENOMIC DNA]</scope>
    <source>
        <strain evidence="3 4">Jena</strain>
    </source>
</reference>
<evidence type="ECO:0000313" key="4">
    <source>
        <dbReference type="Proteomes" id="UP000241769"/>
    </source>
</evidence>
<keyword evidence="1" id="KW-0433">Leucine-rich repeat</keyword>
<accession>A0A2P6NEU9</accession>
<gene>
    <name evidence="3" type="ORF">PROFUN_09692</name>
</gene>
<evidence type="ECO:0000313" key="3">
    <source>
        <dbReference type="EMBL" id="PRP82445.1"/>
    </source>
</evidence>
<dbReference type="Pfam" id="PF13516">
    <property type="entry name" value="LRR_6"/>
    <property type="match status" value="1"/>
</dbReference>
<dbReference type="AlphaFoldDB" id="A0A2P6NEU9"/>
<evidence type="ECO:0000256" key="2">
    <source>
        <dbReference type="ARBA" id="ARBA00022737"/>
    </source>
</evidence>
<name>A0A2P6NEU9_9EUKA</name>